<dbReference type="OrthoDB" id="935812at2"/>
<evidence type="ECO:0000313" key="2">
    <source>
        <dbReference type="EMBL" id="QCX00996.1"/>
    </source>
</evidence>
<gene>
    <name evidence="2" type="ORF">FGM00_13065</name>
</gene>
<feature type="signal peptide" evidence="1">
    <location>
        <begin position="1"/>
        <end position="17"/>
    </location>
</feature>
<reference evidence="2 3" key="1">
    <citation type="submission" date="2019-05" db="EMBL/GenBank/DDBJ databases">
        <title>Genome sequencing of F202Z8.</title>
        <authorList>
            <person name="Kwon Y.M."/>
        </authorList>
    </citation>
    <scope>NUCLEOTIDE SEQUENCE [LARGE SCALE GENOMIC DNA]</scope>
    <source>
        <strain evidence="2 3">F202Z8</strain>
    </source>
</reference>
<proteinExistence type="predicted"/>
<dbReference type="RefSeq" id="WP_138853339.1">
    <property type="nucleotide sequence ID" value="NZ_CP040710.1"/>
</dbReference>
<dbReference type="Proteomes" id="UP000310017">
    <property type="component" value="Chromosome"/>
</dbReference>
<sequence>MKYVIAIYLLLPILSLAQPNCEAYKYDGKMSLYSACKKAEESQNYYQFTREYQEILDEALKIDSSYAYAYQAKGYAYLKSGDFVTWNKLLGKAIKYNEVQHLGYRGWCRYQFFRDYKGAIADIERLEEISKWDIGVGQNGDYHLIIAKALCYKGLGHKAKAIEIIEQQLKLEDHYVGLYDYLHLGVLYLESQKYDRAIEAFKIQKKENTLADNEFYMAMAYKALNDIPSYRRHLQESHDLYQNSRHMFDPYTHQMDRVFLSDIEAEMQDDSFGGTPINH</sequence>
<dbReference type="SUPFAM" id="SSF48452">
    <property type="entry name" value="TPR-like"/>
    <property type="match status" value="1"/>
</dbReference>
<evidence type="ECO:0000256" key="1">
    <source>
        <dbReference type="SAM" id="SignalP"/>
    </source>
</evidence>
<organism evidence="2 3">
    <name type="scientific">Aggregatimonas sangjinii</name>
    <dbReference type="NCBI Taxonomy" id="2583587"/>
    <lineage>
        <taxon>Bacteria</taxon>
        <taxon>Pseudomonadati</taxon>
        <taxon>Bacteroidota</taxon>
        <taxon>Flavobacteriia</taxon>
        <taxon>Flavobacteriales</taxon>
        <taxon>Flavobacteriaceae</taxon>
        <taxon>Aggregatimonas</taxon>
    </lineage>
</organism>
<dbReference type="EMBL" id="CP040710">
    <property type="protein sequence ID" value="QCX00996.1"/>
    <property type="molecule type" value="Genomic_DNA"/>
</dbReference>
<dbReference type="InterPro" id="IPR011990">
    <property type="entry name" value="TPR-like_helical_dom_sf"/>
</dbReference>
<dbReference type="KEGG" id="asag:FGM00_13065"/>
<name>A0A5B7SQU8_9FLAO</name>
<keyword evidence="3" id="KW-1185">Reference proteome</keyword>
<feature type="chain" id="PRO_5022658917" evidence="1">
    <location>
        <begin position="18"/>
        <end position="279"/>
    </location>
</feature>
<keyword evidence="1" id="KW-0732">Signal</keyword>
<protein>
    <submittedName>
        <fullName evidence="2">Uncharacterized protein</fullName>
    </submittedName>
</protein>
<dbReference type="Gene3D" id="1.25.40.10">
    <property type="entry name" value="Tetratricopeptide repeat domain"/>
    <property type="match status" value="2"/>
</dbReference>
<evidence type="ECO:0000313" key="3">
    <source>
        <dbReference type="Proteomes" id="UP000310017"/>
    </source>
</evidence>
<dbReference type="AlphaFoldDB" id="A0A5B7SQU8"/>
<accession>A0A5B7SQU8</accession>